<evidence type="ECO:0000313" key="2">
    <source>
        <dbReference type="EMBL" id="KAK3313498.1"/>
    </source>
</evidence>
<feature type="compositionally biased region" description="Acidic residues" evidence="1">
    <location>
        <begin position="973"/>
        <end position="1005"/>
    </location>
</feature>
<organism evidence="2 3">
    <name type="scientific">Apodospora peruviana</name>
    <dbReference type="NCBI Taxonomy" id="516989"/>
    <lineage>
        <taxon>Eukaryota</taxon>
        <taxon>Fungi</taxon>
        <taxon>Dikarya</taxon>
        <taxon>Ascomycota</taxon>
        <taxon>Pezizomycotina</taxon>
        <taxon>Sordariomycetes</taxon>
        <taxon>Sordariomycetidae</taxon>
        <taxon>Sordariales</taxon>
        <taxon>Lasiosphaeriaceae</taxon>
        <taxon>Apodospora</taxon>
    </lineage>
</organism>
<keyword evidence="3" id="KW-1185">Reference proteome</keyword>
<dbReference type="AlphaFoldDB" id="A0AAE0HV93"/>
<comment type="caution">
    <text evidence="2">The sequence shown here is derived from an EMBL/GenBank/DDBJ whole genome shotgun (WGS) entry which is preliminary data.</text>
</comment>
<feature type="compositionally biased region" description="Basic and acidic residues" evidence="1">
    <location>
        <begin position="623"/>
        <end position="641"/>
    </location>
</feature>
<feature type="region of interest" description="Disordered" evidence="1">
    <location>
        <begin position="405"/>
        <end position="588"/>
    </location>
</feature>
<feature type="compositionally biased region" description="Basic and acidic residues" evidence="1">
    <location>
        <begin position="890"/>
        <end position="903"/>
    </location>
</feature>
<dbReference type="Proteomes" id="UP001283341">
    <property type="component" value="Unassembled WGS sequence"/>
</dbReference>
<feature type="region of interest" description="Disordered" evidence="1">
    <location>
        <begin position="617"/>
        <end position="705"/>
    </location>
</feature>
<feature type="region of interest" description="Disordered" evidence="1">
    <location>
        <begin position="115"/>
        <end position="142"/>
    </location>
</feature>
<protein>
    <submittedName>
        <fullName evidence="2">Uncharacterized protein</fullName>
    </submittedName>
</protein>
<evidence type="ECO:0000256" key="1">
    <source>
        <dbReference type="SAM" id="MobiDB-lite"/>
    </source>
</evidence>
<sequence length="1041" mass="112496">MEQAELYIDAAQYDQEAYPLDLDVGADADELDFHLDGVFDTEAQHHGAEAGADDSAEQTADFEIGFDDEDPEASGLNEDLAGTELVHDASGDMGMQYGDEIGYEDEEVAQVDDSTYQELAETAKPDPASEQHQEPREHDEQTFDFEGDVSEITSHEVNDEDLALHEAGEDIPFQGATEDAENGTSTANLNGNSGTHIDNLEDGATHVTSPEDQEYLDTAFEELGQTEGNSSDSSPSLPDIAVYYNEVRYSLFGAPADDPDSYFLSDSKELDSPLHRFLASIRTVIADEISPHDELMVRIDALSFEFGEKSSEQFLRRTFREILDCYNKLSDTQSSAHPSLVLHLVIRPDCEQRFAELLETAGISAVSSHPSDHSEVSSEDLDSSMAIGFEEHADEELSAAYYAEEDAPNEEQHSTDLSHADAGDATEEEQAFEFEMDDDGESNDLEDLSNPQPGMSASESGEGQLVGADGEDSLEQEYTEGYYEEDGQGEGQVEGYDTYAEDNANVPEAGDEFAGDVLPDHDLPLQTSESLIVEQGTDANGAAAIGGDEPDASTAGAGPDMTADFHGKHPSFLSPVKPTLPNKEKKSTVKGFLKRNPAEDLIDYSDDETPVVLFLSNGKRKASCHEEETPAKIPKAEHSQEEVSLGESDSNNVTDTQAEVSLEKINDSDVDGTQAEIYTAKTDDDDDNEKPVLPPASVSAEGAVSPELVDVKAEKDAKEFLGYSDEDDYLSLSPRFSLLTPPPAAGGTEDGDYAYITNPLRDGEPYAFPFPPHEQASSAGLNQIPVQTINRHPGSSEAPSAAGLSVEIDSESGTIHDLVDFKAGLEVTGSFDLAEDFGAQGTSFNQFHSHNDITLSLDQDPAVTSISTLPEPEISEENEYAQSYDETDNGGDHDTTHEPESGQRNDCAQPYDVTGNGGGRDTTHEPNQGINVTGSEIHAATTQQTTSTQSGTTSTVDGDEIDYEDQPQQPETLEFEEDTEGQDSNIGDENDEIDWGNDGDEDDTVVQEAAAPSPASISGKRGRTDEAEGLVDEADHKRRRT</sequence>
<gene>
    <name evidence="2" type="ORF">B0H66DRAFT_643039</name>
</gene>
<feature type="compositionally biased region" description="Polar residues" evidence="1">
    <location>
        <begin position="925"/>
        <end position="934"/>
    </location>
</feature>
<accession>A0AAE0HV93</accession>
<reference evidence="2" key="2">
    <citation type="submission" date="2023-06" db="EMBL/GenBank/DDBJ databases">
        <authorList>
            <consortium name="Lawrence Berkeley National Laboratory"/>
            <person name="Haridas S."/>
            <person name="Hensen N."/>
            <person name="Bonometti L."/>
            <person name="Westerberg I."/>
            <person name="Brannstrom I.O."/>
            <person name="Guillou S."/>
            <person name="Cros-Aarteil S."/>
            <person name="Calhoun S."/>
            <person name="Kuo A."/>
            <person name="Mondo S."/>
            <person name="Pangilinan J."/>
            <person name="Riley R."/>
            <person name="Labutti K."/>
            <person name="Andreopoulos B."/>
            <person name="Lipzen A."/>
            <person name="Chen C."/>
            <person name="Yanf M."/>
            <person name="Daum C."/>
            <person name="Ng V."/>
            <person name="Clum A."/>
            <person name="Steindorff A."/>
            <person name="Ohm R."/>
            <person name="Martin F."/>
            <person name="Silar P."/>
            <person name="Natvig D."/>
            <person name="Lalanne C."/>
            <person name="Gautier V."/>
            <person name="Ament-Velasquez S.L."/>
            <person name="Kruys A."/>
            <person name="Hutchinson M.I."/>
            <person name="Powell A.J."/>
            <person name="Barry K."/>
            <person name="Miller A.N."/>
            <person name="Grigoriev I.V."/>
            <person name="Debuchy R."/>
            <person name="Gladieux P."/>
            <person name="Thoren M.H."/>
            <person name="Johannesson H."/>
        </authorList>
    </citation>
    <scope>NUCLEOTIDE SEQUENCE</scope>
    <source>
        <strain evidence="2">CBS 118394</strain>
    </source>
</reference>
<evidence type="ECO:0000313" key="3">
    <source>
        <dbReference type="Proteomes" id="UP001283341"/>
    </source>
</evidence>
<proteinExistence type="predicted"/>
<feature type="compositionally biased region" description="Polar residues" evidence="1">
    <location>
        <begin position="647"/>
        <end position="659"/>
    </location>
</feature>
<feature type="compositionally biased region" description="Low complexity" evidence="1">
    <location>
        <begin position="941"/>
        <end position="955"/>
    </location>
</feature>
<feature type="compositionally biased region" description="Basic and acidic residues" evidence="1">
    <location>
        <begin position="410"/>
        <end position="422"/>
    </location>
</feature>
<dbReference type="EMBL" id="JAUEDM010000007">
    <property type="protein sequence ID" value="KAK3313498.1"/>
    <property type="molecule type" value="Genomic_DNA"/>
</dbReference>
<feature type="compositionally biased region" description="Acidic residues" evidence="1">
    <location>
        <begin position="469"/>
        <end position="488"/>
    </location>
</feature>
<name>A0AAE0HV93_9PEZI</name>
<feature type="region of interest" description="Disordered" evidence="1">
    <location>
        <begin position="868"/>
        <end position="1041"/>
    </location>
</feature>
<feature type="compositionally biased region" description="Acidic residues" evidence="1">
    <location>
        <begin position="424"/>
        <end position="447"/>
    </location>
</feature>
<feature type="compositionally biased region" description="Acidic residues" evidence="1">
    <location>
        <begin position="873"/>
        <end position="889"/>
    </location>
</feature>
<feature type="compositionally biased region" description="Basic and acidic residues" evidence="1">
    <location>
        <begin position="121"/>
        <end position="141"/>
    </location>
</feature>
<reference evidence="2" key="1">
    <citation type="journal article" date="2023" name="Mol. Phylogenet. Evol.">
        <title>Genome-scale phylogeny and comparative genomics of the fungal order Sordariales.</title>
        <authorList>
            <person name="Hensen N."/>
            <person name="Bonometti L."/>
            <person name="Westerberg I."/>
            <person name="Brannstrom I.O."/>
            <person name="Guillou S."/>
            <person name="Cros-Aarteil S."/>
            <person name="Calhoun S."/>
            <person name="Haridas S."/>
            <person name="Kuo A."/>
            <person name="Mondo S."/>
            <person name="Pangilinan J."/>
            <person name="Riley R."/>
            <person name="LaButti K."/>
            <person name="Andreopoulos B."/>
            <person name="Lipzen A."/>
            <person name="Chen C."/>
            <person name="Yan M."/>
            <person name="Daum C."/>
            <person name="Ng V."/>
            <person name="Clum A."/>
            <person name="Steindorff A."/>
            <person name="Ohm R.A."/>
            <person name="Martin F."/>
            <person name="Silar P."/>
            <person name="Natvig D.O."/>
            <person name="Lalanne C."/>
            <person name="Gautier V."/>
            <person name="Ament-Velasquez S.L."/>
            <person name="Kruys A."/>
            <person name="Hutchinson M.I."/>
            <person name="Powell A.J."/>
            <person name="Barry K."/>
            <person name="Miller A.N."/>
            <person name="Grigoriev I.V."/>
            <person name="Debuchy R."/>
            <person name="Gladieux P."/>
            <person name="Hiltunen Thoren M."/>
            <person name="Johannesson H."/>
        </authorList>
    </citation>
    <scope>NUCLEOTIDE SEQUENCE</scope>
    <source>
        <strain evidence="2">CBS 118394</strain>
    </source>
</reference>
<feature type="compositionally biased region" description="Polar residues" evidence="1">
    <location>
        <begin position="449"/>
        <end position="461"/>
    </location>
</feature>